<feature type="domain" description="Uncharacterized protein YyaB-like PH" evidence="1">
    <location>
        <begin position="54"/>
        <end position="128"/>
    </location>
</feature>
<dbReference type="RefSeq" id="WP_098386491.1">
    <property type="nucleotide sequence ID" value="NZ_NTXK01000047.1"/>
</dbReference>
<dbReference type="Proteomes" id="UP000225182">
    <property type="component" value="Unassembled WGS sequence"/>
</dbReference>
<name>A0A2A8R829_BACCE</name>
<evidence type="ECO:0000313" key="3">
    <source>
        <dbReference type="Proteomes" id="UP000225182"/>
    </source>
</evidence>
<organism evidence="2 3">
    <name type="scientific">Bacillus cereus</name>
    <dbReference type="NCBI Taxonomy" id="1396"/>
    <lineage>
        <taxon>Bacteria</taxon>
        <taxon>Bacillati</taxon>
        <taxon>Bacillota</taxon>
        <taxon>Bacilli</taxon>
        <taxon>Bacillales</taxon>
        <taxon>Bacillaceae</taxon>
        <taxon>Bacillus</taxon>
        <taxon>Bacillus cereus group</taxon>
    </lineage>
</organism>
<dbReference type="Pfam" id="PF06713">
    <property type="entry name" value="bPH_4"/>
    <property type="match status" value="1"/>
</dbReference>
<protein>
    <recommendedName>
        <fullName evidence="1">Uncharacterized protein YyaB-like PH domain-containing protein</fullName>
    </recommendedName>
</protein>
<dbReference type="EMBL" id="NUYN01000043">
    <property type="protein sequence ID" value="PFN19410.1"/>
    <property type="molecule type" value="Genomic_DNA"/>
</dbReference>
<evidence type="ECO:0000259" key="1">
    <source>
        <dbReference type="Pfam" id="PF06713"/>
    </source>
</evidence>
<reference evidence="2 3" key="1">
    <citation type="submission" date="2017-09" db="EMBL/GenBank/DDBJ databases">
        <title>Large-scale bioinformatics analysis of Bacillus genomes uncovers conserved roles of natural products in bacterial physiology.</title>
        <authorList>
            <consortium name="Agbiome Team Llc"/>
            <person name="Bleich R.M."/>
            <person name="Grubbs K.J."/>
            <person name="Santa Maria K.C."/>
            <person name="Allen S.E."/>
            <person name="Farag S."/>
            <person name="Shank E.A."/>
            <person name="Bowers A."/>
        </authorList>
    </citation>
    <scope>NUCLEOTIDE SEQUENCE [LARGE SCALE GENOMIC DNA]</scope>
    <source>
        <strain evidence="2 3">AFS076905</strain>
    </source>
</reference>
<proteinExistence type="predicted"/>
<dbReference type="GO" id="GO:0030153">
    <property type="term" value="P:bacteriocin immunity"/>
    <property type="evidence" value="ECO:0007669"/>
    <property type="project" value="InterPro"/>
</dbReference>
<dbReference type="AlphaFoldDB" id="A0A2A8R829"/>
<evidence type="ECO:0000313" key="2">
    <source>
        <dbReference type="EMBL" id="PFN19410.1"/>
    </source>
</evidence>
<dbReference type="InterPro" id="IPR009589">
    <property type="entry name" value="PH_YyaB-like"/>
</dbReference>
<gene>
    <name evidence="2" type="ORF">COJ50_24365</name>
</gene>
<accession>A0A2A8R829</accession>
<sequence>MKFKAKKNPFHIIFITLFILIFFMSLFLQNENSIFFTLMMLLNIVNLSSFYFSHYNITESSLVVKHGFILRTEIPFEDIRNIKYSGKNLHSKKWTRQQLEINYNLFDSVTTFVPQEEEKFISLLNENCPNMKVINRPPINC</sequence>
<comment type="caution">
    <text evidence="2">The sequence shown here is derived from an EMBL/GenBank/DDBJ whole genome shotgun (WGS) entry which is preliminary data.</text>
</comment>